<protein>
    <submittedName>
        <fullName evidence="1">Uncharacterized protein</fullName>
    </submittedName>
</protein>
<evidence type="ECO:0000313" key="2">
    <source>
        <dbReference type="Proteomes" id="UP000027308"/>
    </source>
</evidence>
<dbReference type="EMBL" id="CP007637">
    <property type="protein sequence ID" value="AIB34690.1"/>
    <property type="molecule type" value="Genomic_DNA"/>
</dbReference>
<sequence length="63" mass="6556">MRLRTPAAGKGLAYFFKALRGVEHPGAGLPGWLVAQVLGVAAGQLGDPVLVVVLMEPDDEGSR</sequence>
<dbReference type="AlphaFoldDB" id="A0A1N7TUR3"/>
<gene>
    <name evidence="1" type="ORF">PS417_03735</name>
</gene>
<name>A0A1N7TUR3_9PSED</name>
<evidence type="ECO:0000313" key="1">
    <source>
        <dbReference type="EMBL" id="AIB34690.1"/>
    </source>
</evidence>
<proteinExistence type="predicted"/>
<organism evidence="1 2">
    <name type="scientific">Pseudomonas simiae</name>
    <dbReference type="NCBI Taxonomy" id="321846"/>
    <lineage>
        <taxon>Bacteria</taxon>
        <taxon>Pseudomonadati</taxon>
        <taxon>Pseudomonadota</taxon>
        <taxon>Gammaproteobacteria</taxon>
        <taxon>Pseudomonadales</taxon>
        <taxon>Pseudomonadaceae</taxon>
        <taxon>Pseudomonas</taxon>
    </lineage>
</organism>
<reference evidence="1 2" key="1">
    <citation type="submission" date="2014-05" db="EMBL/GenBank/DDBJ databases">
        <title>Pseudomonas simiae WCS417.</title>
        <authorList>
            <person name="Berendsen R.L."/>
        </authorList>
    </citation>
    <scope>NUCLEOTIDE SEQUENCE [LARGE SCALE GENOMIC DNA]</scope>
    <source>
        <strain evidence="1 2">WCS417</strain>
    </source>
</reference>
<dbReference type="Proteomes" id="UP000027308">
    <property type="component" value="Chromosome"/>
</dbReference>
<accession>A0A1N7TUR3</accession>